<dbReference type="Pfam" id="PF00535">
    <property type="entry name" value="Glycos_transf_2"/>
    <property type="match status" value="1"/>
</dbReference>
<dbReference type="GO" id="GO:0016758">
    <property type="term" value="F:hexosyltransferase activity"/>
    <property type="evidence" value="ECO:0007669"/>
    <property type="project" value="UniProtKB-ARBA"/>
</dbReference>
<dbReference type="CDD" id="cd00761">
    <property type="entry name" value="Glyco_tranf_GTA_type"/>
    <property type="match status" value="1"/>
</dbReference>
<gene>
    <name evidence="2" type="ORF">SDC9_120220</name>
</gene>
<dbReference type="AlphaFoldDB" id="A0A645C9N8"/>
<comment type="caution">
    <text evidence="2">The sequence shown here is derived from an EMBL/GenBank/DDBJ whole genome shotgun (WGS) entry which is preliminary data.</text>
</comment>
<reference evidence="2" key="1">
    <citation type="submission" date="2019-08" db="EMBL/GenBank/DDBJ databases">
        <authorList>
            <person name="Kucharzyk K."/>
            <person name="Murdoch R.W."/>
            <person name="Higgins S."/>
            <person name="Loffler F."/>
        </authorList>
    </citation>
    <scope>NUCLEOTIDE SEQUENCE</scope>
</reference>
<dbReference type="InterPro" id="IPR029044">
    <property type="entry name" value="Nucleotide-diphossugar_trans"/>
</dbReference>
<sequence length="263" mass="30644">MISILIPTMGTREKELKRLIQSLENQTYKDFEVVIVSQGNHDMVEACFNNVSFSYKHIKSSTKGASVARNIGLKEIKGDIFALSDDDCWYVEDSLEFVYNYFTENNGDILCCQYYDPEKEKYPKEYPKKPLKDFSKMQILKKAAIEIFVNAKNVKDYTVGFDERFGVGTGYNSGEENMYLMDLKKLGYKLDYYPKVVAYHNVREKDYLDEKSFIAKGPVFKRLFGTYMGIIMYTAFTAKKSRQIDNCSKLYFKGIKEYFKCKL</sequence>
<organism evidence="2">
    <name type="scientific">bioreactor metagenome</name>
    <dbReference type="NCBI Taxonomy" id="1076179"/>
    <lineage>
        <taxon>unclassified sequences</taxon>
        <taxon>metagenomes</taxon>
        <taxon>ecological metagenomes</taxon>
    </lineage>
</organism>
<dbReference type="EMBL" id="VSSQ01025233">
    <property type="protein sequence ID" value="MPM73244.1"/>
    <property type="molecule type" value="Genomic_DNA"/>
</dbReference>
<dbReference type="PANTHER" id="PTHR22916">
    <property type="entry name" value="GLYCOSYLTRANSFERASE"/>
    <property type="match status" value="1"/>
</dbReference>
<evidence type="ECO:0000313" key="2">
    <source>
        <dbReference type="EMBL" id="MPM73244.1"/>
    </source>
</evidence>
<dbReference type="SUPFAM" id="SSF53448">
    <property type="entry name" value="Nucleotide-diphospho-sugar transferases"/>
    <property type="match status" value="1"/>
</dbReference>
<evidence type="ECO:0000259" key="1">
    <source>
        <dbReference type="Pfam" id="PF00535"/>
    </source>
</evidence>
<feature type="domain" description="Glycosyltransferase 2-like" evidence="1">
    <location>
        <begin position="3"/>
        <end position="134"/>
    </location>
</feature>
<proteinExistence type="predicted"/>
<accession>A0A645C9N8</accession>
<dbReference type="PANTHER" id="PTHR22916:SF3">
    <property type="entry name" value="UDP-GLCNAC:BETAGAL BETA-1,3-N-ACETYLGLUCOSAMINYLTRANSFERASE-LIKE PROTEIN 1"/>
    <property type="match status" value="1"/>
</dbReference>
<name>A0A645C9N8_9ZZZZ</name>
<dbReference type="InterPro" id="IPR001173">
    <property type="entry name" value="Glyco_trans_2-like"/>
</dbReference>
<dbReference type="Gene3D" id="3.90.550.10">
    <property type="entry name" value="Spore Coat Polysaccharide Biosynthesis Protein SpsA, Chain A"/>
    <property type="match status" value="1"/>
</dbReference>
<protein>
    <recommendedName>
        <fullName evidence="1">Glycosyltransferase 2-like domain-containing protein</fullName>
    </recommendedName>
</protein>